<evidence type="ECO:0000256" key="1">
    <source>
        <dbReference type="SAM" id="Phobius"/>
    </source>
</evidence>
<feature type="transmembrane region" description="Helical" evidence="1">
    <location>
        <begin position="26"/>
        <end position="48"/>
    </location>
</feature>
<accession>A0A4Q7S045</accession>
<evidence type="ECO:0000313" key="2">
    <source>
        <dbReference type="EMBL" id="RZT39511.1"/>
    </source>
</evidence>
<reference evidence="2 3" key="1">
    <citation type="journal article" date="2015" name="Stand. Genomic Sci.">
        <title>Genomic Encyclopedia of Bacterial and Archaeal Type Strains, Phase III: the genomes of soil and plant-associated and newly described type strains.</title>
        <authorList>
            <person name="Whitman W.B."/>
            <person name="Woyke T."/>
            <person name="Klenk H.P."/>
            <person name="Zhou Y."/>
            <person name="Lilburn T.G."/>
            <person name="Beck B.J."/>
            <person name="De Vos P."/>
            <person name="Vandamme P."/>
            <person name="Eisen J.A."/>
            <person name="Garrity G."/>
            <person name="Hugenholtz P."/>
            <person name="Kyrpides N.C."/>
        </authorList>
    </citation>
    <scope>NUCLEOTIDE SEQUENCE [LARGE SCALE GENOMIC DNA]</scope>
    <source>
        <strain evidence="2 3">ASC-9842</strain>
    </source>
</reference>
<dbReference type="EMBL" id="SGXM01000002">
    <property type="protein sequence ID" value="RZT39511.1"/>
    <property type="molecule type" value="Genomic_DNA"/>
</dbReference>
<protein>
    <submittedName>
        <fullName evidence="2">Uncharacterized protein</fullName>
    </submittedName>
</protein>
<dbReference type="Proteomes" id="UP000291078">
    <property type="component" value="Unassembled WGS sequence"/>
</dbReference>
<organism evidence="2 3">
    <name type="scientific">Cupriavidus agavae</name>
    <dbReference type="NCBI Taxonomy" id="1001822"/>
    <lineage>
        <taxon>Bacteria</taxon>
        <taxon>Pseudomonadati</taxon>
        <taxon>Pseudomonadota</taxon>
        <taxon>Betaproteobacteria</taxon>
        <taxon>Burkholderiales</taxon>
        <taxon>Burkholderiaceae</taxon>
        <taxon>Cupriavidus</taxon>
    </lineage>
</organism>
<comment type="caution">
    <text evidence="2">The sequence shown here is derived from an EMBL/GenBank/DDBJ whole genome shotgun (WGS) entry which is preliminary data.</text>
</comment>
<gene>
    <name evidence="2" type="ORF">EV147_2706</name>
</gene>
<evidence type="ECO:0000313" key="3">
    <source>
        <dbReference type="Proteomes" id="UP000291078"/>
    </source>
</evidence>
<sequence length="49" mass="5424">MTPNTVADTEPMHDASLDSRESLVLMYGWIVLAVMNLILIAVAFLRYAA</sequence>
<name>A0A4Q7S045_9BURK</name>
<keyword evidence="1" id="KW-0812">Transmembrane</keyword>
<dbReference type="AlphaFoldDB" id="A0A4Q7S045"/>
<dbReference type="RefSeq" id="WP_157994686.1">
    <property type="nucleotide sequence ID" value="NZ_SGXM01000002.1"/>
</dbReference>
<keyword evidence="1" id="KW-0472">Membrane</keyword>
<keyword evidence="1" id="KW-1133">Transmembrane helix</keyword>
<proteinExistence type="predicted"/>
<keyword evidence="3" id="KW-1185">Reference proteome</keyword>